<dbReference type="EC" id="2.7.1.2" evidence="3"/>
<keyword evidence="3" id="KW-0067">ATP-binding</keyword>
<dbReference type="HAMAP" id="MF_00524">
    <property type="entry name" value="Glucokinase"/>
    <property type="match status" value="1"/>
</dbReference>
<gene>
    <name evidence="3" type="primary">glk</name>
    <name evidence="5" type="ORF">CAL65_19690</name>
</gene>
<evidence type="ECO:0000256" key="1">
    <source>
        <dbReference type="ARBA" id="ARBA00022679"/>
    </source>
</evidence>
<dbReference type="SUPFAM" id="SSF53067">
    <property type="entry name" value="Actin-like ATPase domain"/>
    <property type="match status" value="1"/>
</dbReference>
<dbReference type="GO" id="GO:0006096">
    <property type="term" value="P:glycolytic process"/>
    <property type="evidence" value="ECO:0007669"/>
    <property type="project" value="UniProtKB-UniRule"/>
</dbReference>
<comment type="similarity">
    <text evidence="3 4">Belongs to the bacterial glucokinase family.</text>
</comment>
<dbReference type="InterPro" id="IPR043129">
    <property type="entry name" value="ATPase_NBD"/>
</dbReference>
<dbReference type="GO" id="GO:0005829">
    <property type="term" value="C:cytosol"/>
    <property type="evidence" value="ECO:0007669"/>
    <property type="project" value="TreeGrafter"/>
</dbReference>
<dbReference type="GO" id="GO:0005536">
    <property type="term" value="F:D-glucose binding"/>
    <property type="evidence" value="ECO:0007669"/>
    <property type="project" value="InterPro"/>
</dbReference>
<dbReference type="OrthoDB" id="9800595at2"/>
<keyword evidence="6" id="KW-1185">Reference proteome</keyword>
<keyword evidence="3" id="KW-0324">Glycolysis</keyword>
<comment type="caution">
    <text evidence="5">The sequence shown here is derived from an EMBL/GenBank/DDBJ whole genome shotgun (WGS) entry which is preliminary data.</text>
</comment>
<dbReference type="PANTHER" id="PTHR47690">
    <property type="entry name" value="GLUCOKINASE"/>
    <property type="match status" value="1"/>
</dbReference>
<evidence type="ECO:0000313" key="6">
    <source>
        <dbReference type="Proteomes" id="UP000256763"/>
    </source>
</evidence>
<comment type="subcellular location">
    <subcellularLocation>
        <location evidence="3">Cytoplasm</location>
    </subcellularLocation>
</comment>
<dbReference type="GO" id="GO:0005524">
    <property type="term" value="F:ATP binding"/>
    <property type="evidence" value="ECO:0007669"/>
    <property type="project" value="UniProtKB-UniRule"/>
</dbReference>
<dbReference type="InterPro" id="IPR050201">
    <property type="entry name" value="Bacterial_glucokinase"/>
</dbReference>
<sequence length="340" mass="36924">MSIGHPNSRWLLADIGGTNARFAIAEAPGADPSQEKVLACADYPTLVDAIRTYLAGVEGEWPRCAAMAIATPVFRDWVKMTNHHWAFSIEQTRQALELECLKMVNDFTAQAMAVRHLNESELRPLGGGEKAEDAPIAVLGPGTGLGVSGLIPTGTGDWIPLQTEGGHASFSPVTDREIAVFQVLRKRYPHVSVERILSGSGLTNLYHGIARVDDQHDEQLSPPEIVRRAQDGSCSTCREAVAMFVDILGNVTGNLILTLGARGGFFICGGIPPKLGSLFDIERFRQRLEDHGRFKDYLREVPGHLVLAKHPALLGLSRGMAHETGAMRNRIPRAAGDLII</sequence>
<reference evidence="6" key="1">
    <citation type="submission" date="2017-05" db="EMBL/GenBank/DDBJ databases">
        <authorList>
            <person name="Sharma S."/>
            <person name="Sidhu C."/>
            <person name="Pinnaka A.K."/>
        </authorList>
    </citation>
    <scope>NUCLEOTIDE SEQUENCE [LARGE SCALE GENOMIC DNA]</scope>
    <source>
        <strain evidence="6">AK93</strain>
    </source>
</reference>
<dbReference type="EMBL" id="NFZW01000029">
    <property type="protein sequence ID" value="RFA32414.1"/>
    <property type="molecule type" value="Genomic_DNA"/>
</dbReference>
<dbReference type="Proteomes" id="UP000256763">
    <property type="component" value="Unassembled WGS sequence"/>
</dbReference>
<evidence type="ECO:0000256" key="4">
    <source>
        <dbReference type="RuleBase" id="RU004046"/>
    </source>
</evidence>
<dbReference type="GO" id="GO:0004340">
    <property type="term" value="F:glucokinase activity"/>
    <property type="evidence" value="ECO:0007669"/>
    <property type="project" value="UniProtKB-UniRule"/>
</dbReference>
<keyword evidence="2 3" id="KW-0418">Kinase</keyword>
<proteinExistence type="inferred from homology"/>
<dbReference type="InterPro" id="IPR003836">
    <property type="entry name" value="Glucokinase"/>
</dbReference>
<feature type="binding site" evidence="3">
    <location>
        <begin position="13"/>
        <end position="18"/>
    </location>
    <ligand>
        <name>ATP</name>
        <dbReference type="ChEBI" id="CHEBI:30616"/>
    </ligand>
</feature>
<dbReference type="Gene3D" id="3.30.420.40">
    <property type="match status" value="1"/>
</dbReference>
<keyword evidence="3" id="KW-0963">Cytoplasm</keyword>
<accession>A0A3E0WHN2</accession>
<evidence type="ECO:0000256" key="2">
    <source>
        <dbReference type="ARBA" id="ARBA00022777"/>
    </source>
</evidence>
<dbReference type="RefSeq" id="WP_116303850.1">
    <property type="nucleotide sequence ID" value="NZ_NFZV01000031.1"/>
</dbReference>
<name>A0A3E0WHN2_9GAMM</name>
<evidence type="ECO:0000256" key="3">
    <source>
        <dbReference type="HAMAP-Rule" id="MF_00524"/>
    </source>
</evidence>
<dbReference type="CDD" id="cd24008">
    <property type="entry name" value="ASKHA_NBD_GLK"/>
    <property type="match status" value="1"/>
</dbReference>
<dbReference type="Gene3D" id="3.40.367.20">
    <property type="match status" value="1"/>
</dbReference>
<protein>
    <recommendedName>
        <fullName evidence="3">Glucokinase</fullName>
        <ecNumber evidence="3">2.7.1.2</ecNumber>
    </recommendedName>
    <alternativeName>
        <fullName evidence="3">Glucose kinase</fullName>
    </alternativeName>
</protein>
<keyword evidence="1 3" id="KW-0808">Transferase</keyword>
<dbReference type="Pfam" id="PF02685">
    <property type="entry name" value="Glucokinase"/>
    <property type="match status" value="1"/>
</dbReference>
<dbReference type="PANTHER" id="PTHR47690:SF1">
    <property type="entry name" value="GLUCOKINASE"/>
    <property type="match status" value="1"/>
</dbReference>
<dbReference type="NCBIfam" id="TIGR00749">
    <property type="entry name" value="glk"/>
    <property type="match status" value="1"/>
</dbReference>
<comment type="catalytic activity">
    <reaction evidence="3">
        <text>D-glucose + ATP = D-glucose 6-phosphate + ADP + H(+)</text>
        <dbReference type="Rhea" id="RHEA:17825"/>
        <dbReference type="ChEBI" id="CHEBI:4167"/>
        <dbReference type="ChEBI" id="CHEBI:15378"/>
        <dbReference type="ChEBI" id="CHEBI:30616"/>
        <dbReference type="ChEBI" id="CHEBI:61548"/>
        <dbReference type="ChEBI" id="CHEBI:456216"/>
        <dbReference type="EC" id="2.7.1.2"/>
    </reaction>
</comment>
<dbReference type="AlphaFoldDB" id="A0A3E0WHN2"/>
<organism evidence="5 6">
    <name type="scientific">Alkalilimnicola ehrlichii</name>
    <dbReference type="NCBI Taxonomy" id="351052"/>
    <lineage>
        <taxon>Bacteria</taxon>
        <taxon>Pseudomonadati</taxon>
        <taxon>Pseudomonadota</taxon>
        <taxon>Gammaproteobacteria</taxon>
        <taxon>Chromatiales</taxon>
        <taxon>Ectothiorhodospiraceae</taxon>
        <taxon>Alkalilimnicola</taxon>
    </lineage>
</organism>
<evidence type="ECO:0000313" key="5">
    <source>
        <dbReference type="EMBL" id="RFA32414.1"/>
    </source>
</evidence>
<keyword evidence="3" id="KW-0547">Nucleotide-binding</keyword>